<evidence type="ECO:0000313" key="2">
    <source>
        <dbReference type="EMBL" id="KAJ3486443.1"/>
    </source>
</evidence>
<feature type="compositionally biased region" description="Low complexity" evidence="1">
    <location>
        <begin position="540"/>
        <end position="552"/>
    </location>
</feature>
<feature type="compositionally biased region" description="Acidic residues" evidence="1">
    <location>
        <begin position="580"/>
        <end position="597"/>
    </location>
</feature>
<protein>
    <recommendedName>
        <fullName evidence="4">F-box domain-containing protein</fullName>
    </recommendedName>
</protein>
<dbReference type="EMBL" id="JANAWD010000121">
    <property type="protein sequence ID" value="KAJ3486443.1"/>
    <property type="molecule type" value="Genomic_DNA"/>
</dbReference>
<feature type="compositionally biased region" description="Basic and acidic residues" evidence="1">
    <location>
        <begin position="601"/>
        <end position="613"/>
    </location>
</feature>
<evidence type="ECO:0000313" key="3">
    <source>
        <dbReference type="Proteomes" id="UP001212997"/>
    </source>
</evidence>
<dbReference type="AlphaFoldDB" id="A0AAD5V6X6"/>
<keyword evidence="3" id="KW-1185">Reference proteome</keyword>
<sequence>MLGTQNGKVSTLHQEVETLSKSFSSLPLEPTVPEGIKATTDSPSQSPPSVRLHPIALRCIFDAIFPPSGFLDSALARDDQDSPWCCALRTRKALTLVCREWRATALPFLYGEVTLRRVGQLPGLASTIRSNPELFGPMIRSISFAFFVPARYGQVSEECSAFILESCPNLRTLSFTSAFVDVRYGEAIRTQAINTLTPPEDPSSLPHPLPLDSSLSLSPSSHSNSTCSSSSSSPSSSYLPLLTAIQSVASNITNFEFYSIDRAGGDGVPVSLITTFTNVTQLTLSLTWTEAPKLDQRVRFERLEYLCLWHTHIDECRCSSILLKLETPKLKQLCMHWLLDFPLREDNLIQFISQNGSLVEYLDLSRLMFWPLTQLGTTQVASHSLAFIKRCPRLRHLVLEDRYTDGTIYEYLNDVLEKVHVDVWAGPLGFPVGCKIWRMSLRLLDRSLGRCPDLPRLLPPVRRNQVTRTLPCTHGIFGMKILETDTLVTRCPQRFVLGDGDENWKRLGDLFEEWKFSEEGEDEEEEEGSVYQEPDEDATSTDTDGGSDNDVTWSPDLEEQISEEEALAIFRSICQRSDDSAEVEDAGEDEGDGDDGIGDGGKSEEGQEKSDVV</sequence>
<feature type="region of interest" description="Disordered" evidence="1">
    <location>
        <begin position="214"/>
        <end position="235"/>
    </location>
</feature>
<name>A0AAD5V6X6_9APHY</name>
<accession>A0AAD5V6X6</accession>
<organism evidence="2 3">
    <name type="scientific">Meripilus lineatus</name>
    <dbReference type="NCBI Taxonomy" id="2056292"/>
    <lineage>
        <taxon>Eukaryota</taxon>
        <taxon>Fungi</taxon>
        <taxon>Dikarya</taxon>
        <taxon>Basidiomycota</taxon>
        <taxon>Agaricomycotina</taxon>
        <taxon>Agaricomycetes</taxon>
        <taxon>Polyporales</taxon>
        <taxon>Meripilaceae</taxon>
        <taxon>Meripilus</taxon>
    </lineage>
</organism>
<dbReference type="Gene3D" id="3.80.10.10">
    <property type="entry name" value="Ribonuclease Inhibitor"/>
    <property type="match status" value="1"/>
</dbReference>
<feature type="region of interest" description="Disordered" evidence="1">
    <location>
        <begin position="516"/>
        <end position="613"/>
    </location>
</feature>
<dbReference type="InterPro" id="IPR032675">
    <property type="entry name" value="LRR_dom_sf"/>
</dbReference>
<dbReference type="SUPFAM" id="SSF52047">
    <property type="entry name" value="RNI-like"/>
    <property type="match status" value="1"/>
</dbReference>
<evidence type="ECO:0000256" key="1">
    <source>
        <dbReference type="SAM" id="MobiDB-lite"/>
    </source>
</evidence>
<gene>
    <name evidence="2" type="ORF">NLI96_g4236</name>
</gene>
<reference evidence="2" key="1">
    <citation type="submission" date="2022-07" db="EMBL/GenBank/DDBJ databases">
        <title>Genome Sequence of Physisporinus lineatus.</title>
        <authorList>
            <person name="Buettner E."/>
        </authorList>
    </citation>
    <scope>NUCLEOTIDE SEQUENCE</scope>
    <source>
        <strain evidence="2">VT162</strain>
    </source>
</reference>
<feature type="compositionally biased region" description="Acidic residues" evidence="1">
    <location>
        <begin position="556"/>
        <end position="566"/>
    </location>
</feature>
<comment type="caution">
    <text evidence="2">The sequence shown here is derived from an EMBL/GenBank/DDBJ whole genome shotgun (WGS) entry which is preliminary data.</text>
</comment>
<dbReference type="Proteomes" id="UP001212997">
    <property type="component" value="Unassembled WGS sequence"/>
</dbReference>
<evidence type="ECO:0008006" key="4">
    <source>
        <dbReference type="Google" id="ProtNLM"/>
    </source>
</evidence>
<feature type="compositionally biased region" description="Acidic residues" evidence="1">
    <location>
        <begin position="519"/>
        <end position="539"/>
    </location>
</feature>
<proteinExistence type="predicted"/>